<comment type="caution">
    <text evidence="8">The sequence shown here is derived from an EMBL/GenBank/DDBJ whole genome shotgun (WGS) entry which is preliminary data.</text>
</comment>
<feature type="compositionally biased region" description="Low complexity" evidence="6">
    <location>
        <begin position="217"/>
        <end position="229"/>
    </location>
</feature>
<evidence type="ECO:0000256" key="1">
    <source>
        <dbReference type="ARBA" id="ARBA00004141"/>
    </source>
</evidence>
<evidence type="ECO:0000256" key="7">
    <source>
        <dbReference type="SAM" id="Phobius"/>
    </source>
</evidence>
<dbReference type="PANTHER" id="PTHR16007">
    <property type="entry name" value="EPIDIDYMAL MEMBRANE PROTEIN E9-RELATED"/>
    <property type="match status" value="1"/>
</dbReference>
<keyword evidence="3 7" id="KW-0812">Transmembrane</keyword>
<evidence type="ECO:0000313" key="9">
    <source>
        <dbReference type="Proteomes" id="UP001491310"/>
    </source>
</evidence>
<comment type="subcellular location">
    <subcellularLocation>
        <location evidence="1">Membrane</location>
        <topology evidence="1">Multi-pass membrane protein</topology>
    </subcellularLocation>
</comment>
<evidence type="ECO:0008006" key="10">
    <source>
        <dbReference type="Google" id="ProtNLM"/>
    </source>
</evidence>
<evidence type="ECO:0000256" key="3">
    <source>
        <dbReference type="ARBA" id="ARBA00022692"/>
    </source>
</evidence>
<evidence type="ECO:0000256" key="4">
    <source>
        <dbReference type="ARBA" id="ARBA00022989"/>
    </source>
</evidence>
<reference evidence="8 9" key="1">
    <citation type="journal article" date="2024" name="Nat. Commun.">
        <title>Phylogenomics reveals the evolutionary origins of lichenization in chlorophyte algae.</title>
        <authorList>
            <person name="Puginier C."/>
            <person name="Libourel C."/>
            <person name="Otte J."/>
            <person name="Skaloud P."/>
            <person name="Haon M."/>
            <person name="Grisel S."/>
            <person name="Petersen M."/>
            <person name="Berrin J.G."/>
            <person name="Delaux P.M."/>
            <person name="Dal Grande F."/>
            <person name="Keller J."/>
        </authorList>
    </citation>
    <scope>NUCLEOTIDE SEQUENCE [LARGE SCALE GENOMIC DNA]</scope>
    <source>
        <strain evidence="8 9">SAG 216-7</strain>
    </source>
</reference>
<keyword evidence="4 7" id="KW-1133">Transmembrane helix</keyword>
<gene>
    <name evidence="8" type="ORF">WJX75_002547</name>
</gene>
<evidence type="ECO:0000256" key="5">
    <source>
        <dbReference type="ARBA" id="ARBA00023136"/>
    </source>
</evidence>
<dbReference type="InterPro" id="IPR042127">
    <property type="entry name" value="TMEM45"/>
</dbReference>
<comment type="similarity">
    <text evidence="2">Belongs to the TMEM45 family.</text>
</comment>
<protein>
    <recommendedName>
        <fullName evidence="10">Transmembrane protein 45B</fullName>
    </recommendedName>
</protein>
<keyword evidence="5 7" id="KW-0472">Membrane</keyword>
<dbReference type="InterPro" id="IPR006904">
    <property type="entry name" value="DUF716"/>
</dbReference>
<dbReference type="Proteomes" id="UP001491310">
    <property type="component" value="Unassembled WGS sequence"/>
</dbReference>
<proteinExistence type="inferred from homology"/>
<dbReference type="Pfam" id="PF04819">
    <property type="entry name" value="DUF716"/>
    <property type="match status" value="1"/>
</dbReference>
<dbReference type="EMBL" id="JALJOT010000005">
    <property type="protein sequence ID" value="KAK9914940.1"/>
    <property type="molecule type" value="Genomic_DNA"/>
</dbReference>
<keyword evidence="9" id="KW-1185">Reference proteome</keyword>
<organism evidence="8 9">
    <name type="scientific">Coccomyxa subellipsoidea</name>
    <dbReference type="NCBI Taxonomy" id="248742"/>
    <lineage>
        <taxon>Eukaryota</taxon>
        <taxon>Viridiplantae</taxon>
        <taxon>Chlorophyta</taxon>
        <taxon>core chlorophytes</taxon>
        <taxon>Trebouxiophyceae</taxon>
        <taxon>Trebouxiophyceae incertae sedis</taxon>
        <taxon>Coccomyxaceae</taxon>
        <taxon>Coccomyxa</taxon>
    </lineage>
</organism>
<evidence type="ECO:0000256" key="2">
    <source>
        <dbReference type="ARBA" id="ARBA00006948"/>
    </source>
</evidence>
<feature type="region of interest" description="Disordered" evidence="6">
    <location>
        <begin position="211"/>
        <end position="240"/>
    </location>
</feature>
<feature type="transmembrane region" description="Helical" evidence="7">
    <location>
        <begin position="155"/>
        <end position="183"/>
    </location>
</feature>
<evidence type="ECO:0000313" key="8">
    <source>
        <dbReference type="EMBL" id="KAK9914940.1"/>
    </source>
</evidence>
<evidence type="ECO:0000256" key="6">
    <source>
        <dbReference type="SAM" id="MobiDB-lite"/>
    </source>
</evidence>
<sequence>MSLFSSVLVELRFDHSEFLTLFCGDGRFSLQNMHNYQHAASYPAFIVSGLVDLLGTKVQLPKGTEQVFLTLAFIIEAFLMTAHKKHEALDATVHGLLALTMWACALCTLGELFVPHSVLATAGRSLSCLMQGMWLIQIGQIMYTTPLPWRTDESVAGIMLAPVLFAMLTLLSTVILLALYLILQTWYNRGPAQHSPLPTIDSLVDNNFPDMIHRSGDSANENSDTSSSDSEGRQNKLGSRRQTLRKAFQLLSPSHEAKDKGGHLV</sequence>
<dbReference type="PANTHER" id="PTHR16007:SF15">
    <property type="entry name" value="TRANSMEMBRANE PROTEIN 45B"/>
    <property type="match status" value="1"/>
</dbReference>
<accession>A0ABR2YT70</accession>
<name>A0ABR2YT70_9CHLO</name>